<dbReference type="SUPFAM" id="SSF52540">
    <property type="entry name" value="P-loop containing nucleoside triphosphate hydrolases"/>
    <property type="match status" value="1"/>
</dbReference>
<organism evidence="5 6">
    <name type="scientific">Fastidiosipila sanguinis</name>
    <dbReference type="NCBI Taxonomy" id="236753"/>
    <lineage>
        <taxon>Bacteria</taxon>
        <taxon>Bacillati</taxon>
        <taxon>Bacillota</taxon>
        <taxon>Clostridia</taxon>
        <taxon>Eubacteriales</taxon>
        <taxon>Oscillospiraceae</taxon>
        <taxon>Fastidiosipila</taxon>
    </lineage>
</organism>
<keyword evidence="2" id="KW-0547">Nucleotide-binding</keyword>
<dbReference type="InterPro" id="IPR003439">
    <property type="entry name" value="ABC_transporter-like_ATP-bd"/>
</dbReference>
<proteinExistence type="predicted"/>
<dbReference type="RefSeq" id="WP_106011796.1">
    <property type="nucleotide sequence ID" value="NZ_CP027226.1"/>
</dbReference>
<gene>
    <name evidence="5" type="ORF">C5Q98_00550</name>
</gene>
<dbReference type="GO" id="GO:0016887">
    <property type="term" value="F:ATP hydrolysis activity"/>
    <property type="evidence" value="ECO:0007669"/>
    <property type="project" value="InterPro"/>
</dbReference>
<keyword evidence="1" id="KW-0813">Transport</keyword>
<dbReference type="KEGG" id="fsa:C5Q98_00550"/>
<name>A0A2S0KLA1_9FIRM</name>
<evidence type="ECO:0000256" key="1">
    <source>
        <dbReference type="ARBA" id="ARBA00022448"/>
    </source>
</evidence>
<dbReference type="GO" id="GO:0005524">
    <property type="term" value="F:ATP binding"/>
    <property type="evidence" value="ECO:0007669"/>
    <property type="project" value="UniProtKB-KW"/>
</dbReference>
<dbReference type="InterPro" id="IPR017871">
    <property type="entry name" value="ABC_transporter-like_CS"/>
</dbReference>
<dbReference type="InterPro" id="IPR003593">
    <property type="entry name" value="AAA+_ATPase"/>
</dbReference>
<dbReference type="PROSITE" id="PS00211">
    <property type="entry name" value="ABC_TRANSPORTER_1"/>
    <property type="match status" value="1"/>
</dbReference>
<dbReference type="EMBL" id="CP027226">
    <property type="protein sequence ID" value="AVM41808.1"/>
    <property type="molecule type" value="Genomic_DNA"/>
</dbReference>
<feature type="domain" description="ABC transporter" evidence="4">
    <location>
        <begin position="4"/>
        <end position="210"/>
    </location>
</feature>
<evidence type="ECO:0000313" key="5">
    <source>
        <dbReference type="EMBL" id="AVM41808.1"/>
    </source>
</evidence>
<sequence length="210" mass="23333">MPYIEVKNYSKTLKKRLVLDDANLEVVKGEVVGLYGRNGSGKTMLLRAIAGLILPDEGMVLVNGVELKGSNRFPKSCGLIIETLEFWDNLDAKSTLEVISAVNNIASEDDIARALARVGLDPNDKTKVKKFSLGMKQKLAIAQAIFEKPDLLLLDEPTNSLDKESRDNFVKIIKEEKERGCTIIISSHIMEDLNNCCDRIVEIESGKIRN</sequence>
<accession>A0A2S0KLA1</accession>
<dbReference type="AlphaFoldDB" id="A0A2S0KLA1"/>
<dbReference type="Gene3D" id="3.40.50.300">
    <property type="entry name" value="P-loop containing nucleotide triphosphate hydrolases"/>
    <property type="match status" value="1"/>
</dbReference>
<reference evidence="6" key="1">
    <citation type="submission" date="2018-02" db="EMBL/GenBank/DDBJ databases">
        <authorList>
            <person name="Holder M.E."/>
            <person name="Ajami N.J."/>
            <person name="Petrosino J.F."/>
        </authorList>
    </citation>
    <scope>NUCLEOTIDE SEQUENCE [LARGE SCALE GENOMIC DNA]</scope>
    <source>
        <strain evidence="6">CCUG 47711</strain>
    </source>
</reference>
<dbReference type="PANTHER" id="PTHR42939:SF1">
    <property type="entry name" value="ABC TRANSPORTER ATP-BINDING PROTEIN ALBC-RELATED"/>
    <property type="match status" value="1"/>
</dbReference>
<dbReference type="SMART" id="SM00382">
    <property type="entry name" value="AAA"/>
    <property type="match status" value="1"/>
</dbReference>
<dbReference type="PROSITE" id="PS50893">
    <property type="entry name" value="ABC_TRANSPORTER_2"/>
    <property type="match status" value="1"/>
</dbReference>
<keyword evidence="6" id="KW-1185">Reference proteome</keyword>
<dbReference type="InterPro" id="IPR027417">
    <property type="entry name" value="P-loop_NTPase"/>
</dbReference>
<evidence type="ECO:0000259" key="4">
    <source>
        <dbReference type="PROSITE" id="PS50893"/>
    </source>
</evidence>
<dbReference type="Proteomes" id="UP000237947">
    <property type="component" value="Chromosome"/>
</dbReference>
<dbReference type="CDD" id="cd03230">
    <property type="entry name" value="ABC_DR_subfamily_A"/>
    <property type="match status" value="1"/>
</dbReference>
<dbReference type="InterPro" id="IPR051782">
    <property type="entry name" value="ABC_Transporter_VariousFunc"/>
</dbReference>
<keyword evidence="3 5" id="KW-0067">ATP-binding</keyword>
<evidence type="ECO:0000313" key="6">
    <source>
        <dbReference type="Proteomes" id="UP000237947"/>
    </source>
</evidence>
<dbReference type="PANTHER" id="PTHR42939">
    <property type="entry name" value="ABC TRANSPORTER ATP-BINDING PROTEIN ALBC-RELATED"/>
    <property type="match status" value="1"/>
</dbReference>
<dbReference type="Pfam" id="PF00005">
    <property type="entry name" value="ABC_tran"/>
    <property type="match status" value="1"/>
</dbReference>
<dbReference type="OrthoDB" id="9809205at2"/>
<evidence type="ECO:0000256" key="3">
    <source>
        <dbReference type="ARBA" id="ARBA00022840"/>
    </source>
</evidence>
<evidence type="ECO:0000256" key="2">
    <source>
        <dbReference type="ARBA" id="ARBA00022741"/>
    </source>
</evidence>
<protein>
    <submittedName>
        <fullName evidence="5">Multidrug ABC transporter ATP-binding protein</fullName>
    </submittedName>
</protein>